<protein>
    <submittedName>
        <fullName evidence="6">GDSL esterase/lipase At4g16230 isoform X1</fullName>
    </submittedName>
</protein>
<evidence type="ECO:0000313" key="5">
    <source>
        <dbReference type="Proteomes" id="UP000694886"/>
    </source>
</evidence>
<keyword evidence="3" id="KW-0442">Lipid degradation</keyword>
<name>A0AB32UZT2_THECC</name>
<dbReference type="KEGG" id="tcc:18596413"/>
<dbReference type="PANTHER" id="PTHR45648">
    <property type="entry name" value="GDSL LIPASE/ACYLHYDROLASE FAMILY PROTEIN (AFU_ORTHOLOGUE AFUA_4G14700)"/>
    <property type="match status" value="1"/>
</dbReference>
<organism evidence="5 6">
    <name type="scientific">Theobroma cacao</name>
    <name type="common">Cacao</name>
    <name type="synonym">Cocoa</name>
    <dbReference type="NCBI Taxonomy" id="3641"/>
    <lineage>
        <taxon>Eukaryota</taxon>
        <taxon>Viridiplantae</taxon>
        <taxon>Streptophyta</taxon>
        <taxon>Embryophyta</taxon>
        <taxon>Tracheophyta</taxon>
        <taxon>Spermatophyta</taxon>
        <taxon>Magnoliopsida</taxon>
        <taxon>eudicotyledons</taxon>
        <taxon>Gunneridae</taxon>
        <taxon>Pentapetalae</taxon>
        <taxon>rosids</taxon>
        <taxon>malvids</taxon>
        <taxon>Malvales</taxon>
        <taxon>Malvaceae</taxon>
        <taxon>Byttnerioideae</taxon>
        <taxon>Theobroma</taxon>
    </lineage>
</organism>
<evidence type="ECO:0000313" key="6">
    <source>
        <dbReference type="RefSeq" id="XP_007024916.2"/>
    </source>
</evidence>
<dbReference type="PANTHER" id="PTHR45648:SF56">
    <property type="entry name" value="GDSL ESTERASE_LIPASE"/>
    <property type="match status" value="1"/>
</dbReference>
<dbReference type="AlphaFoldDB" id="A0AB32UZT2"/>
<dbReference type="GO" id="GO:0016042">
    <property type="term" value="P:lipid catabolic process"/>
    <property type="evidence" value="ECO:0007669"/>
    <property type="project" value="UniProtKB-KW"/>
</dbReference>
<dbReference type="InterPro" id="IPR051058">
    <property type="entry name" value="GDSL_Est/Lipase"/>
</dbReference>
<dbReference type="PROSITE" id="PS01098">
    <property type="entry name" value="LIPASE_GDSL_SER"/>
    <property type="match status" value="1"/>
</dbReference>
<reference evidence="5" key="1">
    <citation type="journal article" date="1997" name="Nucleic Acids Res.">
        <title>tRNAscan-SE: a program for improved detection of transfer RNA genes in genomic sequence.</title>
        <authorList>
            <person name="Lowe T.M."/>
            <person name="Eddy S.R."/>
        </authorList>
    </citation>
    <scope>NUCLEOTIDE SEQUENCE [LARGE SCALE GENOMIC DNA]</scope>
    <source>
        <strain evidence="5">r\B97-61/B2</strain>
    </source>
</reference>
<dbReference type="GeneID" id="18596413"/>
<reference evidence="6" key="2">
    <citation type="submission" date="2025-08" db="UniProtKB">
        <authorList>
            <consortium name="RefSeq"/>
        </authorList>
    </citation>
    <scope>IDENTIFICATION</scope>
</reference>
<gene>
    <name evidence="6" type="primary">LOC18596413</name>
</gene>
<evidence type="ECO:0000256" key="2">
    <source>
        <dbReference type="ARBA" id="ARBA00022801"/>
    </source>
</evidence>
<dbReference type="GO" id="GO:0016298">
    <property type="term" value="F:lipase activity"/>
    <property type="evidence" value="ECO:0007669"/>
    <property type="project" value="InterPro"/>
</dbReference>
<dbReference type="InterPro" id="IPR036514">
    <property type="entry name" value="SGNH_hydro_sf"/>
</dbReference>
<proteinExistence type="inferred from homology"/>
<dbReference type="Gramene" id="Tc06v2_t011590.1">
    <property type="protein sequence ID" value="Tc06v2_p011590.1"/>
    <property type="gene ID" value="Tc06v2_g011590"/>
</dbReference>
<accession>A0AB32UZT2</accession>
<sequence>MLNRLIIVSAMYQILSIHFSPSICSAKNVSAMFVFGDSLVGGAHICMDAQINNFAKTRQDIISRIGAAAARKLLRQALYIIVKGANVVFDKAASSSHDDDSIYFDDMISKFRSQLTSLYNLDAREIAVTNSRPVGCTPNQRDRFSTDDCVVARVNQLSKLYNTRLKNLLTTLTTSLAGSTFVYQDTYAALEDILQNYKSYGFENADSACCRVLGKHGG</sequence>
<keyword evidence="2" id="KW-0378">Hydrolase</keyword>
<dbReference type="Pfam" id="PF00657">
    <property type="entry name" value="Lipase_GDSL"/>
    <property type="match status" value="1"/>
</dbReference>
<evidence type="ECO:0000256" key="1">
    <source>
        <dbReference type="ARBA" id="ARBA00008668"/>
    </source>
</evidence>
<evidence type="ECO:0000256" key="3">
    <source>
        <dbReference type="ARBA" id="ARBA00022963"/>
    </source>
</evidence>
<dbReference type="Gene3D" id="3.40.50.1110">
    <property type="entry name" value="SGNH hydrolase"/>
    <property type="match status" value="1"/>
</dbReference>
<dbReference type="InterPro" id="IPR001087">
    <property type="entry name" value="GDSL"/>
</dbReference>
<dbReference type="InterPro" id="IPR008265">
    <property type="entry name" value="Lipase_GDSL_AS"/>
</dbReference>
<dbReference type="RefSeq" id="XP_007024916.2">
    <property type="nucleotide sequence ID" value="XM_007024854.2"/>
</dbReference>
<comment type="similarity">
    <text evidence="1">Belongs to the 'GDSL' lipolytic enzyme family.</text>
</comment>
<dbReference type="Proteomes" id="UP000694886">
    <property type="component" value="Chromosome 6"/>
</dbReference>
<evidence type="ECO:0000256" key="4">
    <source>
        <dbReference type="ARBA" id="ARBA00023098"/>
    </source>
</evidence>
<keyword evidence="4" id="KW-0443">Lipid metabolism</keyword>